<feature type="compositionally biased region" description="Polar residues" evidence="5">
    <location>
        <begin position="542"/>
        <end position="551"/>
    </location>
</feature>
<dbReference type="SMART" id="SM00317">
    <property type="entry name" value="SET"/>
    <property type="match status" value="1"/>
</dbReference>
<dbReference type="Gene3D" id="3.30.40.10">
    <property type="entry name" value="Zinc/RING finger domain, C3HC4 (zinc finger)"/>
    <property type="match status" value="1"/>
</dbReference>
<comment type="caution">
    <text evidence="7">The sequence shown here is derived from an EMBL/GenBank/DDBJ whole genome shotgun (WGS) entry which is preliminary data.</text>
</comment>
<feature type="compositionally biased region" description="Low complexity" evidence="5">
    <location>
        <begin position="646"/>
        <end position="659"/>
    </location>
</feature>
<dbReference type="GO" id="GO:0008270">
    <property type="term" value="F:zinc ion binding"/>
    <property type="evidence" value="ECO:0007669"/>
    <property type="project" value="UniProtKB-KW"/>
</dbReference>
<keyword evidence="4" id="KW-0156">Chromatin regulator</keyword>
<dbReference type="AlphaFoldDB" id="A0A420HGM0"/>
<dbReference type="InterPro" id="IPR011011">
    <property type="entry name" value="Znf_FYVE_PHD"/>
</dbReference>
<evidence type="ECO:0000313" key="7">
    <source>
        <dbReference type="EMBL" id="RKF56529.1"/>
    </source>
</evidence>
<dbReference type="InterPro" id="IPR001214">
    <property type="entry name" value="SET_dom"/>
</dbReference>
<sequence length="948" mass="106831">MTERLPSVLTQSAISNNALCIPSINDVPIIFESVDEEPYTIKCICDYSDDDGNTIYCEKCDTWQHIECFYPGRVDDASREDFDHLCADCKPRPLDRRHATERQKIQRQSKPSNYVGDKKIKRPPSKVPKKKSKVLEVQKNGFHDQDTLKNGIHEYHSFVKKLKGNRSSLSINSQSKKSPPYNSRTETDAQPPSPVQTPPHLPINFQVHGYSDNFLSLYNQGPIHSSRSNSFASLSVSNSMTDWLRDQSRLYQDAGVRDKEDVFLNLKVSVDTLKWPELRVEREEETFQNITLRREYLITPRQLPQPGRIVELNGLVCFQKDYCSDPENRWSETAHPRPFVFFHPRLPLCIDTRREGSIGRYVRRSCQSNTSLETFIANGTEYHFWLTSEQPLAANEQITLSWDFRFPPQYRARFLHLLNLSDEDALPFDSSDITHEEYEQLTQTIHLVLSEHGGCACNLGHDCAFARFHRNYLWGISLQNNEVKLKKVRRTKLPQGSPTSIETVMSVRTSSESKQENNEEDGNQSTVGSTRNKPLSRDLTPAITNGDTNCFLTEPSDREKRKLAALEDSFRKMEQGQPVRKKKKVSDNVSSHSLSTQINTKSRQRSIVTSGLPTVKALNSINSNTRPRQLDVSSPKQQSRSASYVTTPSETTPLSTSALPKDESPISQLPKNSLSQKPQYRDSFTQTDEIKYPWWSGSGKKKGKIIMSLARRLLLNRYRKDTKKLPGVHDPLIHSADLSIATLATPNRALDMQDQELKLSSPDKLLSPSSDTSTIVDVNIYNSLSQPTNYSTLTNSPLSCSKSTNIKADTAKLDMPPGLLTPLPLLNDSAKLDTNPTTQITILTPSPLNSGNTKNFQQSLVNIQNPSPIRTTKKLSLSDYKAARMKKTDPSTQVPKTPIGEKIPESNNAVPKAPPLMTVHELKSSVKPEGSTKDDHPLNDQSSVNATI</sequence>
<dbReference type="Pfam" id="PF00856">
    <property type="entry name" value="SET"/>
    <property type="match status" value="1"/>
</dbReference>
<evidence type="ECO:0000259" key="6">
    <source>
        <dbReference type="PROSITE" id="PS50280"/>
    </source>
</evidence>
<feature type="compositionally biased region" description="Polar residues" evidence="5">
    <location>
        <begin position="494"/>
        <end position="510"/>
    </location>
</feature>
<feature type="domain" description="SET" evidence="6">
    <location>
        <begin position="288"/>
        <end position="403"/>
    </location>
</feature>
<feature type="compositionally biased region" description="Polar residues" evidence="5">
    <location>
        <begin position="939"/>
        <end position="948"/>
    </location>
</feature>
<proteinExistence type="predicted"/>
<evidence type="ECO:0000313" key="8">
    <source>
        <dbReference type="Proteomes" id="UP000286134"/>
    </source>
</evidence>
<dbReference type="OrthoDB" id="1928087at2759"/>
<feature type="region of interest" description="Disordered" evidence="5">
    <location>
        <begin position="166"/>
        <end position="198"/>
    </location>
</feature>
<keyword evidence="8" id="KW-1185">Reference proteome</keyword>
<dbReference type="PROSITE" id="PS50280">
    <property type="entry name" value="SET"/>
    <property type="match status" value="1"/>
</dbReference>
<reference evidence="7 8" key="1">
    <citation type="journal article" date="2018" name="BMC Genomics">
        <title>Comparative genome analyses reveal sequence features reflecting distinct modes of host-adaptation between dicot and monocot powdery mildew.</title>
        <authorList>
            <person name="Wu Y."/>
            <person name="Ma X."/>
            <person name="Pan Z."/>
            <person name="Kale S.D."/>
            <person name="Song Y."/>
            <person name="King H."/>
            <person name="Zhang Q."/>
            <person name="Presley C."/>
            <person name="Deng X."/>
            <person name="Wei C.I."/>
            <person name="Xiao S."/>
        </authorList>
    </citation>
    <scope>NUCLEOTIDE SEQUENCE [LARGE SCALE GENOMIC DNA]</scope>
    <source>
        <strain evidence="7">UMSG2</strain>
    </source>
</reference>
<dbReference type="Proteomes" id="UP000286134">
    <property type="component" value="Unassembled WGS sequence"/>
</dbReference>
<feature type="compositionally biased region" description="Basic residues" evidence="5">
    <location>
        <begin position="119"/>
        <end position="132"/>
    </location>
</feature>
<dbReference type="GO" id="GO:0070210">
    <property type="term" value="C:Rpd3L-Expanded complex"/>
    <property type="evidence" value="ECO:0007669"/>
    <property type="project" value="TreeGrafter"/>
</dbReference>
<evidence type="ECO:0000256" key="4">
    <source>
        <dbReference type="ARBA" id="ARBA00022853"/>
    </source>
</evidence>
<evidence type="ECO:0000256" key="2">
    <source>
        <dbReference type="ARBA" id="ARBA00022771"/>
    </source>
</evidence>
<dbReference type="InterPro" id="IPR046341">
    <property type="entry name" value="SET_dom_sf"/>
</dbReference>
<keyword evidence="3" id="KW-0862">Zinc</keyword>
<feature type="compositionally biased region" description="Polar residues" evidence="5">
    <location>
        <begin position="665"/>
        <end position="681"/>
    </location>
</feature>
<evidence type="ECO:0000256" key="1">
    <source>
        <dbReference type="ARBA" id="ARBA00022723"/>
    </source>
</evidence>
<gene>
    <name evidence="7" type="ORF">OnM2_080003</name>
</gene>
<organism evidence="7 8">
    <name type="scientific">Erysiphe neolycopersici</name>
    <dbReference type="NCBI Taxonomy" id="212602"/>
    <lineage>
        <taxon>Eukaryota</taxon>
        <taxon>Fungi</taxon>
        <taxon>Dikarya</taxon>
        <taxon>Ascomycota</taxon>
        <taxon>Pezizomycotina</taxon>
        <taxon>Leotiomycetes</taxon>
        <taxon>Erysiphales</taxon>
        <taxon>Erysiphaceae</taxon>
        <taxon>Erysiphe</taxon>
    </lineage>
</organism>
<keyword evidence="2" id="KW-0863">Zinc-finger</keyword>
<dbReference type="GO" id="GO:0006355">
    <property type="term" value="P:regulation of DNA-templated transcription"/>
    <property type="evidence" value="ECO:0007669"/>
    <property type="project" value="TreeGrafter"/>
</dbReference>
<dbReference type="Pfam" id="PF00628">
    <property type="entry name" value="PHD"/>
    <property type="match status" value="1"/>
</dbReference>
<feature type="compositionally biased region" description="Low complexity" evidence="5">
    <location>
        <begin position="167"/>
        <end position="178"/>
    </location>
</feature>
<name>A0A420HGM0_9PEZI</name>
<feature type="region of interest" description="Disordered" evidence="5">
    <location>
        <begin position="489"/>
        <end position="681"/>
    </location>
</feature>
<protein>
    <submittedName>
        <fullName evidence="7">Putative phd-finger domain-containing protein</fullName>
    </submittedName>
</protein>
<dbReference type="SUPFAM" id="SSF82199">
    <property type="entry name" value="SET domain"/>
    <property type="match status" value="1"/>
</dbReference>
<feature type="compositionally biased region" description="Polar residues" evidence="5">
    <location>
        <begin position="180"/>
        <end position="190"/>
    </location>
</feature>
<feature type="compositionally biased region" description="Polar residues" evidence="5">
    <location>
        <begin position="523"/>
        <end position="533"/>
    </location>
</feature>
<dbReference type="InterPro" id="IPR019787">
    <property type="entry name" value="Znf_PHD-finger"/>
</dbReference>
<keyword evidence="1" id="KW-0479">Metal-binding</keyword>
<dbReference type="SUPFAM" id="SSF57903">
    <property type="entry name" value="FYVE/PHD zinc finger"/>
    <property type="match status" value="1"/>
</dbReference>
<dbReference type="PANTHER" id="PTHR46462:SF3">
    <property type="entry name" value="UPSET, ISOFORM A"/>
    <property type="match status" value="1"/>
</dbReference>
<dbReference type="InterPro" id="IPR013083">
    <property type="entry name" value="Znf_RING/FYVE/PHD"/>
</dbReference>
<accession>A0A420HGM0</accession>
<dbReference type="PANTHER" id="PTHR46462">
    <property type="entry name" value="UPSET, ISOFORM A"/>
    <property type="match status" value="1"/>
</dbReference>
<dbReference type="GO" id="GO:0006325">
    <property type="term" value="P:chromatin organization"/>
    <property type="evidence" value="ECO:0007669"/>
    <property type="project" value="UniProtKB-KW"/>
</dbReference>
<evidence type="ECO:0000256" key="3">
    <source>
        <dbReference type="ARBA" id="ARBA00022833"/>
    </source>
</evidence>
<dbReference type="Gene3D" id="2.170.270.10">
    <property type="entry name" value="SET domain"/>
    <property type="match status" value="1"/>
</dbReference>
<evidence type="ECO:0000256" key="5">
    <source>
        <dbReference type="SAM" id="MobiDB-lite"/>
    </source>
</evidence>
<feature type="region of interest" description="Disordered" evidence="5">
    <location>
        <begin position="885"/>
        <end position="948"/>
    </location>
</feature>
<dbReference type="EMBL" id="MCFK01008080">
    <property type="protein sequence ID" value="RKF56529.1"/>
    <property type="molecule type" value="Genomic_DNA"/>
</dbReference>
<dbReference type="STRING" id="212602.A0A420HGM0"/>
<feature type="compositionally biased region" description="Polar residues" evidence="5">
    <location>
        <begin position="587"/>
        <end position="645"/>
    </location>
</feature>
<feature type="compositionally biased region" description="Basic and acidic residues" evidence="5">
    <location>
        <begin position="555"/>
        <end position="574"/>
    </location>
</feature>
<feature type="compositionally biased region" description="Basic and acidic residues" evidence="5">
    <location>
        <begin position="920"/>
        <end position="938"/>
    </location>
</feature>
<feature type="region of interest" description="Disordered" evidence="5">
    <location>
        <begin position="97"/>
        <end position="133"/>
    </location>
</feature>
<dbReference type="GO" id="GO:0034967">
    <property type="term" value="C:Set3 complex"/>
    <property type="evidence" value="ECO:0007669"/>
    <property type="project" value="TreeGrafter"/>
</dbReference>